<gene>
    <name evidence="2" type="ORF">ACFYNZ_22775</name>
</gene>
<keyword evidence="3" id="KW-1185">Reference proteome</keyword>
<accession>A0ABW6KY17</accession>
<evidence type="ECO:0000313" key="2">
    <source>
        <dbReference type="EMBL" id="MFE9172264.1"/>
    </source>
</evidence>
<keyword evidence="1" id="KW-0472">Membrane</keyword>
<comment type="caution">
    <text evidence="2">The sequence shown here is derived from an EMBL/GenBank/DDBJ whole genome shotgun (WGS) entry which is preliminary data.</text>
</comment>
<dbReference type="Proteomes" id="UP001601197">
    <property type="component" value="Unassembled WGS sequence"/>
</dbReference>
<proteinExistence type="predicted"/>
<protein>
    <submittedName>
        <fullName evidence="2">Uncharacterized protein</fullName>
    </submittedName>
</protein>
<reference evidence="2 3" key="1">
    <citation type="submission" date="2024-10" db="EMBL/GenBank/DDBJ databases">
        <title>The Natural Products Discovery Center: Release of the First 8490 Sequenced Strains for Exploring Actinobacteria Biosynthetic Diversity.</title>
        <authorList>
            <person name="Kalkreuter E."/>
            <person name="Kautsar S.A."/>
            <person name="Yang D."/>
            <person name="Bader C.D."/>
            <person name="Teijaro C.N."/>
            <person name="Fluegel L."/>
            <person name="Davis C.M."/>
            <person name="Simpson J.R."/>
            <person name="Lauterbach L."/>
            <person name="Steele A.D."/>
            <person name="Gui C."/>
            <person name="Meng S."/>
            <person name="Li G."/>
            <person name="Viehrig K."/>
            <person name="Ye F."/>
            <person name="Su P."/>
            <person name="Kiefer A.F."/>
            <person name="Nichols A."/>
            <person name="Cepeda A.J."/>
            <person name="Yan W."/>
            <person name="Fan B."/>
            <person name="Jiang Y."/>
            <person name="Adhikari A."/>
            <person name="Zheng C.-J."/>
            <person name="Schuster L."/>
            <person name="Cowan T.M."/>
            <person name="Smanski M.J."/>
            <person name="Chevrette M.G."/>
            <person name="De Carvalho L.P.S."/>
            <person name="Shen B."/>
        </authorList>
    </citation>
    <scope>NUCLEOTIDE SEQUENCE [LARGE SCALE GENOMIC DNA]</scope>
    <source>
        <strain evidence="2 3">NPDC007147</strain>
    </source>
</reference>
<keyword evidence="1" id="KW-0812">Transmembrane</keyword>
<dbReference type="EMBL" id="JBIAFJ010000021">
    <property type="protein sequence ID" value="MFE9172264.1"/>
    <property type="molecule type" value="Genomic_DNA"/>
</dbReference>
<evidence type="ECO:0000313" key="3">
    <source>
        <dbReference type="Proteomes" id="UP001601197"/>
    </source>
</evidence>
<evidence type="ECO:0000256" key="1">
    <source>
        <dbReference type="SAM" id="Phobius"/>
    </source>
</evidence>
<name>A0ABW6KY17_9ACTN</name>
<sequence>MTPEVVPLRARTSATERLRRLHGVYAAGTAVWTVSLLAAVLGHDADVRQVLVLLALLASFALMWLWSARMLCAAACRAGRRGPR</sequence>
<dbReference type="RefSeq" id="WP_073949892.1">
    <property type="nucleotide sequence ID" value="NZ_JBIAFJ010000021.1"/>
</dbReference>
<organism evidence="2 3">
    <name type="scientific">Streptomyces kebangsaanensis</name>
    <dbReference type="NCBI Taxonomy" id="864058"/>
    <lineage>
        <taxon>Bacteria</taxon>
        <taxon>Bacillati</taxon>
        <taxon>Actinomycetota</taxon>
        <taxon>Actinomycetes</taxon>
        <taxon>Kitasatosporales</taxon>
        <taxon>Streptomycetaceae</taxon>
        <taxon>Streptomyces</taxon>
    </lineage>
</organism>
<keyword evidence="1" id="KW-1133">Transmembrane helix</keyword>
<feature type="transmembrane region" description="Helical" evidence="1">
    <location>
        <begin position="47"/>
        <end position="67"/>
    </location>
</feature>
<feature type="transmembrane region" description="Helical" evidence="1">
    <location>
        <begin position="21"/>
        <end position="41"/>
    </location>
</feature>